<dbReference type="InterPro" id="IPR020617">
    <property type="entry name" value="Thiolase_C"/>
</dbReference>
<evidence type="ECO:0000313" key="16">
    <source>
        <dbReference type="Proteomes" id="UP001642540"/>
    </source>
</evidence>
<dbReference type="PANTHER" id="PTHR18919:SF156">
    <property type="entry name" value="ACETYL-COA ACETYLTRANSFERASE, MITOCHONDRIAL"/>
    <property type="match status" value="1"/>
</dbReference>
<proteinExistence type="inferred from homology"/>
<evidence type="ECO:0000256" key="10">
    <source>
        <dbReference type="ARBA" id="ARBA00023128"/>
    </source>
</evidence>
<dbReference type="NCBIfam" id="TIGR01930">
    <property type="entry name" value="AcCoA-C-Actrans"/>
    <property type="match status" value="1"/>
</dbReference>
<evidence type="ECO:0000256" key="11">
    <source>
        <dbReference type="ARBA" id="ARBA00023315"/>
    </source>
</evidence>
<dbReference type="InterPro" id="IPR020616">
    <property type="entry name" value="Thiolase_N"/>
</dbReference>
<dbReference type="InterPro" id="IPR020613">
    <property type="entry name" value="Thiolase_CS"/>
</dbReference>
<evidence type="ECO:0000259" key="13">
    <source>
        <dbReference type="Pfam" id="PF00108"/>
    </source>
</evidence>
<protein>
    <recommendedName>
        <fullName evidence="5">acetyl-CoA C-acetyltransferase</fullName>
        <ecNumber evidence="5">2.3.1.9</ecNumber>
    </recommendedName>
</protein>
<name>A0ABP1PQH7_9HEXA</name>
<dbReference type="PROSITE" id="PS00099">
    <property type="entry name" value="THIOLASE_3"/>
    <property type="match status" value="1"/>
</dbReference>
<keyword evidence="11 12" id="KW-0012">Acyltransferase</keyword>
<evidence type="ECO:0000313" key="15">
    <source>
        <dbReference type="EMBL" id="CAL8069396.1"/>
    </source>
</evidence>
<keyword evidence="9" id="KW-0630">Potassium</keyword>
<feature type="domain" description="Thiolase C-terminal" evidence="14">
    <location>
        <begin position="307"/>
        <end position="426"/>
    </location>
</feature>
<evidence type="ECO:0000256" key="12">
    <source>
        <dbReference type="RuleBase" id="RU003557"/>
    </source>
</evidence>
<evidence type="ECO:0000259" key="14">
    <source>
        <dbReference type="Pfam" id="PF02803"/>
    </source>
</evidence>
<dbReference type="Gene3D" id="3.40.47.10">
    <property type="match status" value="1"/>
</dbReference>
<evidence type="ECO:0000256" key="3">
    <source>
        <dbReference type="ARBA" id="ARBA00010982"/>
    </source>
</evidence>
<evidence type="ECO:0000256" key="1">
    <source>
        <dbReference type="ARBA" id="ARBA00004173"/>
    </source>
</evidence>
<accession>A0ABP1PQH7</accession>
<dbReference type="InterPro" id="IPR016039">
    <property type="entry name" value="Thiolase-like"/>
</dbReference>
<comment type="pathway">
    <text evidence="2">Lipid metabolism.</text>
</comment>
<dbReference type="InterPro" id="IPR002155">
    <property type="entry name" value="Thiolase"/>
</dbReference>
<dbReference type="PIRSF" id="PIRSF000429">
    <property type="entry name" value="Ac-CoA_Ac_transf"/>
    <property type="match status" value="1"/>
</dbReference>
<evidence type="ECO:0000256" key="9">
    <source>
        <dbReference type="ARBA" id="ARBA00022958"/>
    </source>
</evidence>
<organism evidence="15 16">
    <name type="scientific">Orchesella dallaii</name>
    <dbReference type="NCBI Taxonomy" id="48710"/>
    <lineage>
        <taxon>Eukaryota</taxon>
        <taxon>Metazoa</taxon>
        <taxon>Ecdysozoa</taxon>
        <taxon>Arthropoda</taxon>
        <taxon>Hexapoda</taxon>
        <taxon>Collembola</taxon>
        <taxon>Entomobryomorpha</taxon>
        <taxon>Entomobryoidea</taxon>
        <taxon>Orchesellidae</taxon>
        <taxon>Orchesellinae</taxon>
        <taxon>Orchesella</taxon>
    </lineage>
</organism>
<keyword evidence="8" id="KW-0809">Transit peptide</keyword>
<dbReference type="EMBL" id="CAXLJM020000004">
    <property type="protein sequence ID" value="CAL8069396.1"/>
    <property type="molecule type" value="Genomic_DNA"/>
</dbReference>
<dbReference type="InterPro" id="IPR020610">
    <property type="entry name" value="Thiolase_AS"/>
</dbReference>
<comment type="subunit">
    <text evidence="4">Homotetramer.</text>
</comment>
<dbReference type="Pfam" id="PF02803">
    <property type="entry name" value="Thiolase_C"/>
    <property type="match status" value="1"/>
</dbReference>
<keyword evidence="7" id="KW-0479">Metal-binding</keyword>
<dbReference type="PROSITE" id="PS00737">
    <property type="entry name" value="THIOLASE_2"/>
    <property type="match status" value="1"/>
</dbReference>
<evidence type="ECO:0000256" key="5">
    <source>
        <dbReference type="ARBA" id="ARBA00012705"/>
    </source>
</evidence>
<evidence type="ECO:0000256" key="8">
    <source>
        <dbReference type="ARBA" id="ARBA00022946"/>
    </source>
</evidence>
<evidence type="ECO:0000256" key="7">
    <source>
        <dbReference type="ARBA" id="ARBA00022723"/>
    </source>
</evidence>
<feature type="domain" description="Thiolase N-terminal" evidence="13">
    <location>
        <begin position="43"/>
        <end position="299"/>
    </location>
</feature>
<comment type="caution">
    <text evidence="15">The sequence shown here is derived from an EMBL/GenBank/DDBJ whole genome shotgun (WGS) entry which is preliminary data.</text>
</comment>
<sequence>MHSFRPRIQTKFFNILQLLKLQQRGKSKSKSEAEFERKLNEEVFIMSAVRTPIGSFGKSLSAFSAPQLGAVEAVEKSGFSNKQVQEVYMGNGFQGGVGQAPARQAAIFAGLPPDTVDCTTINKLEASGMKSIILGTLNLKCGDQQVMVAGGMESMSNIVFYLKRGYPTFGGMKLHDGIIHDCQTNAYNQVHIGSCAEKVAKTMKITREQQDAYALCSYRKRAEANEKGVFKAEVVPVKISQGKGKKDTEFSVDEERKTIDPQILPKLPTLFKSDHGTITSGNASSINDGAAAVVLATESAVNTVKTKPLARIVGFQDAATDPMDFCRASVHAIQKILERNNIKKEDIALWEIDEGFGLIAIVNKILLEIDPKKVNVHGGSVSLGHPIGMTGTRMVVHLCHALNPGDYGMAAICNGGGGASAILIQRI</sequence>
<evidence type="ECO:0000256" key="4">
    <source>
        <dbReference type="ARBA" id="ARBA00011881"/>
    </source>
</evidence>
<dbReference type="SUPFAM" id="SSF53901">
    <property type="entry name" value="Thiolase-like"/>
    <property type="match status" value="2"/>
</dbReference>
<keyword evidence="10" id="KW-0496">Mitochondrion</keyword>
<dbReference type="CDD" id="cd00751">
    <property type="entry name" value="thiolase"/>
    <property type="match status" value="1"/>
</dbReference>
<dbReference type="EC" id="2.3.1.9" evidence="5"/>
<gene>
    <name evidence="15" type="ORF">ODALV1_LOCUS749</name>
</gene>
<keyword evidence="6 12" id="KW-0808">Transferase</keyword>
<dbReference type="Proteomes" id="UP001642540">
    <property type="component" value="Unassembled WGS sequence"/>
</dbReference>
<comment type="similarity">
    <text evidence="3 12">Belongs to the thiolase-like superfamily. Thiolase family.</text>
</comment>
<evidence type="ECO:0000256" key="6">
    <source>
        <dbReference type="ARBA" id="ARBA00022679"/>
    </source>
</evidence>
<comment type="subcellular location">
    <subcellularLocation>
        <location evidence="1">Mitochondrion</location>
    </subcellularLocation>
</comment>
<dbReference type="Pfam" id="PF00108">
    <property type="entry name" value="Thiolase_N"/>
    <property type="match status" value="1"/>
</dbReference>
<dbReference type="PANTHER" id="PTHR18919">
    <property type="entry name" value="ACETYL-COA C-ACYLTRANSFERASE"/>
    <property type="match status" value="1"/>
</dbReference>
<keyword evidence="16" id="KW-1185">Reference proteome</keyword>
<reference evidence="15 16" key="1">
    <citation type="submission" date="2024-08" db="EMBL/GenBank/DDBJ databases">
        <authorList>
            <person name="Cucini C."/>
            <person name="Frati F."/>
        </authorList>
    </citation>
    <scope>NUCLEOTIDE SEQUENCE [LARGE SCALE GENOMIC DNA]</scope>
</reference>
<evidence type="ECO:0000256" key="2">
    <source>
        <dbReference type="ARBA" id="ARBA00005189"/>
    </source>
</evidence>